<proteinExistence type="inferred from homology"/>
<dbReference type="EMBL" id="BART01011623">
    <property type="protein sequence ID" value="GAG87419.1"/>
    <property type="molecule type" value="Genomic_DNA"/>
</dbReference>
<feature type="domain" description="Polysaccharide biosynthesis protein CapD-like" evidence="2">
    <location>
        <begin position="102"/>
        <end position="277"/>
    </location>
</feature>
<evidence type="ECO:0000259" key="2">
    <source>
        <dbReference type="Pfam" id="PF02719"/>
    </source>
</evidence>
<organism evidence="3">
    <name type="scientific">marine sediment metagenome</name>
    <dbReference type="NCBI Taxonomy" id="412755"/>
    <lineage>
        <taxon>unclassified sequences</taxon>
        <taxon>metagenomes</taxon>
        <taxon>ecological metagenomes</taxon>
    </lineage>
</organism>
<evidence type="ECO:0000313" key="3">
    <source>
        <dbReference type="EMBL" id="GAG87419.1"/>
    </source>
</evidence>
<feature type="non-terminal residue" evidence="3">
    <location>
        <position position="1"/>
    </location>
</feature>
<reference evidence="3" key="1">
    <citation type="journal article" date="2014" name="Front. Microbiol.">
        <title>High frequency of phylogenetically diverse reductive dehalogenase-homologous genes in deep subseafloor sedimentary metagenomes.</title>
        <authorList>
            <person name="Kawai M."/>
            <person name="Futagami T."/>
            <person name="Toyoda A."/>
            <person name="Takaki Y."/>
            <person name="Nishi S."/>
            <person name="Hori S."/>
            <person name="Arai W."/>
            <person name="Tsubouchi T."/>
            <person name="Morono Y."/>
            <person name="Uchiyama I."/>
            <person name="Ito T."/>
            <person name="Fujiyama A."/>
            <person name="Inagaki F."/>
            <person name="Takami H."/>
        </authorList>
    </citation>
    <scope>NUCLEOTIDE SEQUENCE</scope>
    <source>
        <strain evidence="3">Expedition CK06-06</strain>
    </source>
</reference>
<dbReference type="SUPFAM" id="SSF51735">
    <property type="entry name" value="NAD(P)-binding Rossmann-fold domains"/>
    <property type="match status" value="1"/>
</dbReference>
<comment type="similarity">
    <text evidence="1">Belongs to the polysaccharide synthase family.</text>
</comment>
<dbReference type="Gene3D" id="3.40.50.720">
    <property type="entry name" value="NAD(P)-binding Rossmann-like Domain"/>
    <property type="match status" value="2"/>
</dbReference>
<sequence>IHGIKVLGKSEDIQKISKNYKIDEILIALPSAHSKEIKKITESIRESNIIKKIKILPSVTDLIDGKINLSDIHEIELEDLLSRSPVKIEFKIIKDFIQDKKILITGAGGSIGSELAKSTLQFNPEILIVIDTDETEIFHIVNNLEFYRKKIIPIIGDIKDETKMASVFKKFAPQIVIHSAAYKHVPVLELHPEEAVKTNILGTKILSELSLKYCVEKFVFISTDKAINPTSVMGATKRIGEELLKNFNQKNKTKFISVRFGNVLGSRGSVIPYLGQKLRLLVQ</sequence>
<name>X1AWD2_9ZZZZ</name>
<evidence type="ECO:0000256" key="1">
    <source>
        <dbReference type="ARBA" id="ARBA00007430"/>
    </source>
</evidence>
<dbReference type="PANTHER" id="PTHR43318">
    <property type="entry name" value="UDP-N-ACETYLGLUCOSAMINE 4,6-DEHYDRATASE"/>
    <property type="match status" value="1"/>
</dbReference>
<accession>X1AWD2</accession>
<dbReference type="InterPro" id="IPR036291">
    <property type="entry name" value="NAD(P)-bd_dom_sf"/>
</dbReference>
<dbReference type="PANTHER" id="PTHR43318:SF1">
    <property type="entry name" value="POLYSACCHARIDE BIOSYNTHESIS PROTEIN EPSC-RELATED"/>
    <property type="match status" value="1"/>
</dbReference>
<gene>
    <name evidence="3" type="ORF">S01H4_24672</name>
</gene>
<protein>
    <recommendedName>
        <fullName evidence="2">Polysaccharide biosynthesis protein CapD-like domain-containing protein</fullName>
    </recommendedName>
</protein>
<dbReference type="Pfam" id="PF02719">
    <property type="entry name" value="Polysacc_synt_2"/>
    <property type="match status" value="1"/>
</dbReference>
<dbReference type="InterPro" id="IPR003869">
    <property type="entry name" value="Polysac_CapD-like"/>
</dbReference>
<dbReference type="AlphaFoldDB" id="X1AWD2"/>
<comment type="caution">
    <text evidence="3">The sequence shown here is derived from an EMBL/GenBank/DDBJ whole genome shotgun (WGS) entry which is preliminary data.</text>
</comment>
<dbReference type="InterPro" id="IPR051203">
    <property type="entry name" value="Polysaccharide_Synthase-Rel"/>
</dbReference>